<protein>
    <submittedName>
        <fullName evidence="2">Uncharacterized protein</fullName>
    </submittedName>
</protein>
<evidence type="ECO:0000256" key="1">
    <source>
        <dbReference type="SAM" id="MobiDB-lite"/>
    </source>
</evidence>
<evidence type="ECO:0000313" key="2">
    <source>
        <dbReference type="EMBL" id="TRM60802.1"/>
    </source>
</evidence>
<feature type="region of interest" description="Disordered" evidence="1">
    <location>
        <begin position="135"/>
        <end position="196"/>
    </location>
</feature>
<keyword evidence="3" id="KW-1185">Reference proteome</keyword>
<dbReference type="EMBL" id="VDMD01000020">
    <property type="protein sequence ID" value="TRM60802.1"/>
    <property type="molecule type" value="Genomic_DNA"/>
</dbReference>
<sequence length="196" mass="21579">NGNQYLHGDIYANNKNNINLHIHGNVQMGSVSAPQLPMQQDLSQHWVYRDTGLYRQPKLPQPVQYQPSLPTNGFPVPTPRLATQPVMRSGWAPATQQKYYMPSESVAGPWTHLESGPFSTSTSQGAIIRVAGSSMQPTVATPGPGVSSWSGADDVLPPSASSSHMVAHSSEDRLVKLKRKDEREHERDERTVRGPF</sequence>
<feature type="compositionally biased region" description="Basic and acidic residues" evidence="1">
    <location>
        <begin position="169"/>
        <end position="196"/>
    </location>
</feature>
<gene>
    <name evidence="2" type="ORF">BD626DRAFT_503916</name>
</gene>
<accession>A0A550C7M7</accession>
<dbReference type="AlphaFoldDB" id="A0A550C7M7"/>
<proteinExistence type="predicted"/>
<feature type="compositionally biased region" description="Low complexity" evidence="1">
    <location>
        <begin position="159"/>
        <end position="168"/>
    </location>
</feature>
<feature type="non-terminal residue" evidence="2">
    <location>
        <position position="1"/>
    </location>
</feature>
<reference evidence="2 3" key="1">
    <citation type="journal article" date="2019" name="New Phytol.">
        <title>Comparative genomics reveals unique wood-decay strategies and fruiting body development in the Schizophyllaceae.</title>
        <authorList>
            <person name="Almasi E."/>
            <person name="Sahu N."/>
            <person name="Krizsan K."/>
            <person name="Balint B."/>
            <person name="Kovacs G.M."/>
            <person name="Kiss B."/>
            <person name="Cseklye J."/>
            <person name="Drula E."/>
            <person name="Henrissat B."/>
            <person name="Nagy I."/>
            <person name="Chovatia M."/>
            <person name="Adam C."/>
            <person name="LaButti K."/>
            <person name="Lipzen A."/>
            <person name="Riley R."/>
            <person name="Grigoriev I.V."/>
            <person name="Nagy L.G."/>
        </authorList>
    </citation>
    <scope>NUCLEOTIDE SEQUENCE [LARGE SCALE GENOMIC DNA]</scope>
    <source>
        <strain evidence="2 3">NL-1724</strain>
    </source>
</reference>
<comment type="caution">
    <text evidence="2">The sequence shown here is derived from an EMBL/GenBank/DDBJ whole genome shotgun (WGS) entry which is preliminary data.</text>
</comment>
<dbReference type="Proteomes" id="UP000320762">
    <property type="component" value="Unassembled WGS sequence"/>
</dbReference>
<organism evidence="2 3">
    <name type="scientific">Schizophyllum amplum</name>
    <dbReference type="NCBI Taxonomy" id="97359"/>
    <lineage>
        <taxon>Eukaryota</taxon>
        <taxon>Fungi</taxon>
        <taxon>Dikarya</taxon>
        <taxon>Basidiomycota</taxon>
        <taxon>Agaricomycotina</taxon>
        <taxon>Agaricomycetes</taxon>
        <taxon>Agaricomycetidae</taxon>
        <taxon>Agaricales</taxon>
        <taxon>Schizophyllaceae</taxon>
        <taxon>Schizophyllum</taxon>
    </lineage>
</organism>
<name>A0A550C7M7_9AGAR</name>
<evidence type="ECO:0000313" key="3">
    <source>
        <dbReference type="Proteomes" id="UP000320762"/>
    </source>
</evidence>